<dbReference type="AlphaFoldDB" id="A0A061J1S5"/>
<name>A0A061J1S5_TRYRA</name>
<dbReference type="Pfam" id="PF00415">
    <property type="entry name" value="RCC1"/>
    <property type="match status" value="1"/>
</dbReference>
<proteinExistence type="predicted"/>
<keyword evidence="5" id="KW-1185">Reference proteome</keyword>
<feature type="region of interest" description="Disordered" evidence="2">
    <location>
        <begin position="164"/>
        <end position="198"/>
    </location>
</feature>
<dbReference type="InterPro" id="IPR051553">
    <property type="entry name" value="Ran_GTPase-activating"/>
</dbReference>
<accession>A0A061J1S5</accession>
<dbReference type="SUPFAM" id="SSF50985">
    <property type="entry name" value="RCC1/BLIP-II"/>
    <property type="match status" value="1"/>
</dbReference>
<dbReference type="InterPro" id="IPR009091">
    <property type="entry name" value="RCC1/BLIP-II"/>
</dbReference>
<gene>
    <name evidence="4" type="ORF">TRSC58_04035</name>
</gene>
<dbReference type="InterPro" id="IPR000408">
    <property type="entry name" value="Reg_chr_condens"/>
</dbReference>
<dbReference type="Gene3D" id="2.130.10.30">
    <property type="entry name" value="Regulator of chromosome condensation 1/beta-lactamase-inhibitor protein II"/>
    <property type="match status" value="2"/>
</dbReference>
<organism evidence="4 5">
    <name type="scientific">Trypanosoma rangeli SC58</name>
    <dbReference type="NCBI Taxonomy" id="429131"/>
    <lineage>
        <taxon>Eukaryota</taxon>
        <taxon>Discoba</taxon>
        <taxon>Euglenozoa</taxon>
        <taxon>Kinetoplastea</taxon>
        <taxon>Metakinetoplastina</taxon>
        <taxon>Trypanosomatida</taxon>
        <taxon>Trypanosomatidae</taxon>
        <taxon>Trypanosoma</taxon>
        <taxon>Herpetosoma</taxon>
    </lineage>
</organism>
<dbReference type="PROSITE" id="PS50012">
    <property type="entry name" value="RCC1_3"/>
    <property type="match status" value="1"/>
</dbReference>
<feature type="repeat" description="RCC1" evidence="1">
    <location>
        <begin position="300"/>
        <end position="353"/>
    </location>
</feature>
<dbReference type="EMBL" id="AUPL01004035">
    <property type="protein sequence ID" value="ESL08265.1"/>
    <property type="molecule type" value="Genomic_DNA"/>
</dbReference>
<dbReference type="PANTHER" id="PTHR45982">
    <property type="entry name" value="REGULATOR OF CHROMOSOME CONDENSATION"/>
    <property type="match status" value="1"/>
</dbReference>
<dbReference type="OrthoDB" id="240432at2759"/>
<dbReference type="PANTHER" id="PTHR45982:SF1">
    <property type="entry name" value="REGULATOR OF CHROMOSOME CONDENSATION"/>
    <property type="match status" value="1"/>
</dbReference>
<evidence type="ECO:0000313" key="4">
    <source>
        <dbReference type="EMBL" id="ESL08265.1"/>
    </source>
</evidence>
<feature type="transmembrane region" description="Helical" evidence="3">
    <location>
        <begin position="5"/>
        <end position="27"/>
    </location>
</feature>
<evidence type="ECO:0008006" key="6">
    <source>
        <dbReference type="Google" id="ProtNLM"/>
    </source>
</evidence>
<reference evidence="4 5" key="1">
    <citation type="submission" date="2013-07" db="EMBL/GenBank/DDBJ databases">
        <authorList>
            <person name="Stoco P.H."/>
            <person name="Wagner G."/>
            <person name="Gerber A."/>
            <person name="Zaha A."/>
            <person name="Thompson C."/>
            <person name="Bartholomeu D.C."/>
            <person name="Luckemeyer D.D."/>
            <person name="Bahia D."/>
            <person name="Loreto E."/>
            <person name="Prestes E.B."/>
            <person name="Lima F.M."/>
            <person name="Rodrigues-Luiz G."/>
            <person name="Vallejo G.A."/>
            <person name="Filho J.F."/>
            <person name="Monteiro K.M."/>
            <person name="Tyler K.M."/>
            <person name="de Almeida L.G."/>
            <person name="Ortiz M.F."/>
            <person name="Siervo M.A."/>
            <person name="de Moraes M.H."/>
            <person name="Cunha O.L."/>
            <person name="Mendonca-Neto R."/>
            <person name="Silva R."/>
            <person name="Teixeira S.M."/>
            <person name="Murta S.M."/>
            <person name="Sincero T.C."/>
            <person name="Mendes T.A."/>
            <person name="Urmenyi T.P."/>
            <person name="Silva V.G."/>
            <person name="da Rocha W.D."/>
            <person name="Andersson B."/>
            <person name="Romanha A.J."/>
            <person name="Steindel M."/>
            <person name="de Vasconcelos A.T."/>
            <person name="Grisard E.C."/>
        </authorList>
    </citation>
    <scope>NUCLEOTIDE SEQUENCE [LARGE SCALE GENOMIC DNA]</scope>
    <source>
        <strain evidence="4 5">SC58</strain>
    </source>
</reference>
<evidence type="ECO:0000256" key="1">
    <source>
        <dbReference type="PROSITE-ProRule" id="PRU00235"/>
    </source>
</evidence>
<dbReference type="GO" id="GO:0005085">
    <property type="term" value="F:guanyl-nucleotide exchange factor activity"/>
    <property type="evidence" value="ECO:0007669"/>
    <property type="project" value="TreeGrafter"/>
</dbReference>
<dbReference type="GO" id="GO:0005737">
    <property type="term" value="C:cytoplasm"/>
    <property type="evidence" value="ECO:0007669"/>
    <property type="project" value="TreeGrafter"/>
</dbReference>
<evidence type="ECO:0000256" key="3">
    <source>
        <dbReference type="SAM" id="Phobius"/>
    </source>
</evidence>
<protein>
    <recommendedName>
        <fullName evidence="6">Regulator of chromosome condensation</fullName>
    </recommendedName>
</protein>
<dbReference type="Proteomes" id="UP000031737">
    <property type="component" value="Unassembled WGS sequence"/>
</dbReference>
<sequence>MYIYIYGCVCVFIIIIICGLLFVLGGAGAGESGKCDCVALCVGSVECVSPPCFLSFPAHPATHARRRGMLRRLHTRIIGMGSVCGMAPSPPAEVFLKTLPPPEEVDHAKYLRFEREELERQPLSRTHFPLVAPEPFYDIHCGAAGHRHVALMTREGNLITFGDNRYGQTGAPRQEHPQRQHQHQGEAPNARSGLLGGKPQVSDPGWAPLYIDLNGAFMSGPQSVSCGSNYTIVYQPGGRRVIAFGNNHMGQLGVGHKRQVGLGKGFAEWNPTDAWWGHGGGTICGIVCGFNHTVLQLTCGSLLSFGSNTWGELGIGSTVSPMEPTRIRYFEKKGIKIIKVAAGNSFSLFLSNDGRVYGCGATNGGQLPPNEFEPVPVPLTRSFQHGPHRGGAKLIRIKDIACVGSMAVFLTTRNELLVQGALPDYGFQISAPRFETVNQQPALEYFRSRLPKAVEGNDDGFEAERLVQGPSTLLVVYRNGCVAGLGANTEGQLQSIRRSGKGKDVNLAKAFAADALLPVLVPAKAPAAEGGAAPWLTSGSGFTLLFDNDEVYAAGEEVKPIELPPPLSAAKREKRASR</sequence>
<evidence type="ECO:0000313" key="5">
    <source>
        <dbReference type="Proteomes" id="UP000031737"/>
    </source>
</evidence>
<keyword evidence="3" id="KW-1133">Transmembrane helix</keyword>
<dbReference type="VEuPathDB" id="TriTrypDB:TRSC58_04035"/>
<evidence type="ECO:0000256" key="2">
    <source>
        <dbReference type="SAM" id="MobiDB-lite"/>
    </source>
</evidence>
<keyword evidence="3" id="KW-0812">Transmembrane</keyword>
<comment type="caution">
    <text evidence="4">The sequence shown here is derived from an EMBL/GenBank/DDBJ whole genome shotgun (WGS) entry which is preliminary data.</text>
</comment>
<keyword evidence="3" id="KW-0472">Membrane</keyword>